<keyword evidence="9" id="KW-0067">ATP-binding</keyword>
<protein>
    <submittedName>
        <fullName evidence="9">ATP-binding cassette domain-containing protein</fullName>
    </submittedName>
</protein>
<dbReference type="RefSeq" id="WP_409098023.1">
    <property type="nucleotide sequence ID" value="NZ_JBJVNE010000377.1"/>
</dbReference>
<sequence length="89" mass="10101">ERGYRRLLGRDIALIPQDPLSALKPSRRIEAQMTDVMRLHSGLSVAAARDRALALLNEVRIRDPEAVLRRYPHELSGGMRQRVLIAISF</sequence>
<dbReference type="InterPro" id="IPR003439">
    <property type="entry name" value="ABC_transporter-like_ATP-bd"/>
</dbReference>
<dbReference type="PANTHER" id="PTHR43297:SF14">
    <property type="entry name" value="ATPASE AAA-TYPE CORE DOMAIN-CONTAINING PROTEIN"/>
    <property type="match status" value="1"/>
</dbReference>
<dbReference type="InterPro" id="IPR027417">
    <property type="entry name" value="P-loop_NTPase"/>
</dbReference>
<keyword evidence="7" id="KW-0472">Membrane</keyword>
<dbReference type="Gene3D" id="3.40.50.300">
    <property type="entry name" value="P-loop containing nucleotide triphosphate hydrolases"/>
    <property type="match status" value="1"/>
</dbReference>
<comment type="caution">
    <text evidence="9">The sequence shown here is derived from an EMBL/GenBank/DDBJ whole genome shotgun (WGS) entry which is preliminary data.</text>
</comment>
<evidence type="ECO:0000256" key="1">
    <source>
        <dbReference type="ARBA" id="ARBA00004370"/>
    </source>
</evidence>
<dbReference type="Proteomes" id="UP001631993">
    <property type="component" value="Unassembled WGS sequence"/>
</dbReference>
<keyword evidence="5" id="KW-0997">Cell inner membrane</keyword>
<keyword evidence="4" id="KW-1003">Cell membrane</keyword>
<evidence type="ECO:0000256" key="7">
    <source>
        <dbReference type="ARBA" id="ARBA00023136"/>
    </source>
</evidence>
<reference evidence="9 10" key="1">
    <citation type="submission" date="2024-12" db="EMBL/GenBank/DDBJ databases">
        <title>Forecasting of Potato common scab and diversities of Pathogenic streptomyces spp. in china.</title>
        <authorList>
            <person name="Handique U."/>
            <person name="Wu J."/>
        </authorList>
    </citation>
    <scope>NUCLEOTIDE SEQUENCE [LARGE SCALE GENOMIC DNA]</scope>
    <source>
        <strain evidence="9 10">ZRIMU1585</strain>
    </source>
</reference>
<evidence type="ECO:0000256" key="5">
    <source>
        <dbReference type="ARBA" id="ARBA00022519"/>
    </source>
</evidence>
<dbReference type="PANTHER" id="PTHR43297">
    <property type="entry name" value="OLIGOPEPTIDE TRANSPORT ATP-BINDING PROTEIN APPD"/>
    <property type="match status" value="1"/>
</dbReference>
<gene>
    <name evidence="9" type="ORF">ACKI1S_48255</name>
</gene>
<evidence type="ECO:0000313" key="10">
    <source>
        <dbReference type="Proteomes" id="UP001631993"/>
    </source>
</evidence>
<comment type="subcellular location">
    <subcellularLocation>
        <location evidence="1">Membrane</location>
    </subcellularLocation>
</comment>
<name>A0ABW9J367_STRGJ</name>
<evidence type="ECO:0000313" key="9">
    <source>
        <dbReference type="EMBL" id="MFM9653788.1"/>
    </source>
</evidence>
<keyword evidence="9" id="KW-0547">Nucleotide-binding</keyword>
<dbReference type="GO" id="GO:0005524">
    <property type="term" value="F:ATP binding"/>
    <property type="evidence" value="ECO:0007669"/>
    <property type="project" value="UniProtKB-KW"/>
</dbReference>
<keyword evidence="3" id="KW-0813">Transport</keyword>
<feature type="non-terminal residue" evidence="9">
    <location>
        <position position="89"/>
    </location>
</feature>
<accession>A0ABW9J367</accession>
<evidence type="ECO:0000256" key="6">
    <source>
        <dbReference type="ARBA" id="ARBA00022967"/>
    </source>
</evidence>
<feature type="domain" description="ABC transporter" evidence="8">
    <location>
        <begin position="6"/>
        <end position="87"/>
    </location>
</feature>
<dbReference type="SUPFAM" id="SSF52540">
    <property type="entry name" value="P-loop containing nucleoside triphosphate hydrolases"/>
    <property type="match status" value="1"/>
</dbReference>
<evidence type="ECO:0000256" key="3">
    <source>
        <dbReference type="ARBA" id="ARBA00022448"/>
    </source>
</evidence>
<feature type="non-terminal residue" evidence="9">
    <location>
        <position position="1"/>
    </location>
</feature>
<organism evidence="9 10">
    <name type="scientific">Streptomyces galilaeus</name>
    <dbReference type="NCBI Taxonomy" id="33899"/>
    <lineage>
        <taxon>Bacteria</taxon>
        <taxon>Bacillati</taxon>
        <taxon>Actinomycetota</taxon>
        <taxon>Actinomycetes</taxon>
        <taxon>Kitasatosporales</taxon>
        <taxon>Streptomycetaceae</taxon>
        <taxon>Streptomyces</taxon>
    </lineage>
</organism>
<dbReference type="InterPro" id="IPR050388">
    <property type="entry name" value="ABC_Ni/Peptide_Import"/>
</dbReference>
<proteinExistence type="inferred from homology"/>
<comment type="similarity">
    <text evidence="2">Belongs to the ABC transporter superfamily.</text>
</comment>
<dbReference type="Pfam" id="PF00005">
    <property type="entry name" value="ABC_tran"/>
    <property type="match status" value="1"/>
</dbReference>
<evidence type="ECO:0000256" key="4">
    <source>
        <dbReference type="ARBA" id="ARBA00022475"/>
    </source>
</evidence>
<keyword evidence="6" id="KW-1278">Translocase</keyword>
<evidence type="ECO:0000256" key="2">
    <source>
        <dbReference type="ARBA" id="ARBA00005417"/>
    </source>
</evidence>
<evidence type="ECO:0000259" key="8">
    <source>
        <dbReference type="Pfam" id="PF00005"/>
    </source>
</evidence>
<keyword evidence="10" id="KW-1185">Reference proteome</keyword>
<dbReference type="EMBL" id="JBJVNE010000377">
    <property type="protein sequence ID" value="MFM9653788.1"/>
    <property type="molecule type" value="Genomic_DNA"/>
</dbReference>